<dbReference type="PANTHER" id="PTHR13887:SF14">
    <property type="entry name" value="DISULFIDE BOND FORMATION PROTEIN D"/>
    <property type="match status" value="1"/>
</dbReference>
<keyword evidence="5" id="KW-1133">Transmembrane helix</keyword>
<organism evidence="7 8">
    <name type="scientific">Micavibrio aeruginosavorus</name>
    <dbReference type="NCBI Taxonomy" id="349221"/>
    <lineage>
        <taxon>Bacteria</taxon>
        <taxon>Pseudomonadati</taxon>
        <taxon>Bdellovibrionota</taxon>
        <taxon>Bdellovibrionia</taxon>
        <taxon>Bdellovibrionales</taxon>
        <taxon>Pseudobdellovibrionaceae</taxon>
        <taxon>Micavibrio</taxon>
    </lineage>
</organism>
<protein>
    <submittedName>
        <fullName evidence="7">Thioredoxin</fullName>
    </submittedName>
</protein>
<keyword evidence="5" id="KW-0472">Membrane</keyword>
<keyword evidence="2" id="KW-0560">Oxidoreductase</keyword>
<dbReference type="InterPro" id="IPR013766">
    <property type="entry name" value="Thioredoxin_domain"/>
</dbReference>
<dbReference type="PROSITE" id="PS00194">
    <property type="entry name" value="THIOREDOXIN_1"/>
    <property type="match status" value="1"/>
</dbReference>
<dbReference type="SUPFAM" id="SSF52833">
    <property type="entry name" value="Thioredoxin-like"/>
    <property type="match status" value="1"/>
</dbReference>
<dbReference type="PANTHER" id="PTHR13887">
    <property type="entry name" value="GLUTATHIONE S-TRANSFERASE KAPPA"/>
    <property type="match status" value="1"/>
</dbReference>
<dbReference type="InterPro" id="IPR017937">
    <property type="entry name" value="Thioredoxin_CS"/>
</dbReference>
<dbReference type="CDD" id="cd03023">
    <property type="entry name" value="DsbA_Com1_like"/>
    <property type="match status" value="1"/>
</dbReference>
<evidence type="ECO:0000313" key="7">
    <source>
        <dbReference type="EMBL" id="PZP55377.1"/>
    </source>
</evidence>
<keyword evidence="4" id="KW-0676">Redox-active center</keyword>
<gene>
    <name evidence="7" type="ORF">DI586_07025</name>
</gene>
<keyword evidence="1" id="KW-0732">Signal</keyword>
<dbReference type="Pfam" id="PF01323">
    <property type="entry name" value="DSBA"/>
    <property type="match status" value="1"/>
</dbReference>
<evidence type="ECO:0000259" key="6">
    <source>
        <dbReference type="PROSITE" id="PS51352"/>
    </source>
</evidence>
<feature type="domain" description="Thioredoxin" evidence="6">
    <location>
        <begin position="87"/>
        <end position="272"/>
    </location>
</feature>
<evidence type="ECO:0000256" key="5">
    <source>
        <dbReference type="SAM" id="Phobius"/>
    </source>
</evidence>
<name>A0A2W5FNK0_9BACT</name>
<evidence type="ECO:0000256" key="2">
    <source>
        <dbReference type="ARBA" id="ARBA00023002"/>
    </source>
</evidence>
<dbReference type="Proteomes" id="UP000249739">
    <property type="component" value="Unassembled WGS sequence"/>
</dbReference>
<sequence>MKENSVNSKIKFAGIGALAAIAVASPFVLDIQTKKSEAVAQTAAVAAQVASDSNFSAAQKTELEAMMKDFIMKNPKVLMDSVNGYREQEQKTQEDAAVQALKDNWDYLAKGTLPDVGPKTADITIVEFFDYNCGYCKQGYEAVQKGLDNDKNVRFVFVDFPILSESSHLASKYALAAQKQNKYFELHAELMKYKGPKTEESILNLAKSVGIDTAKLKADANSPDIEATIAKNTQLAQKLAISGTPAFIIGDQVIRGYIPYEGMKTMIDAERKKKG</sequence>
<dbReference type="AlphaFoldDB" id="A0A2W5FNK0"/>
<reference evidence="7 8" key="1">
    <citation type="submission" date="2017-08" db="EMBL/GenBank/DDBJ databases">
        <title>Infants hospitalized years apart are colonized by the same room-sourced microbial strains.</title>
        <authorList>
            <person name="Brooks B."/>
            <person name="Olm M.R."/>
            <person name="Firek B.A."/>
            <person name="Baker R."/>
            <person name="Thomas B.C."/>
            <person name="Morowitz M.J."/>
            <person name="Banfield J.F."/>
        </authorList>
    </citation>
    <scope>NUCLEOTIDE SEQUENCE [LARGE SCALE GENOMIC DNA]</scope>
    <source>
        <strain evidence="7">S2_006_000_R2_64</strain>
    </source>
</reference>
<dbReference type="Gene3D" id="3.40.30.10">
    <property type="entry name" value="Glutaredoxin"/>
    <property type="match status" value="1"/>
</dbReference>
<dbReference type="InterPro" id="IPR036249">
    <property type="entry name" value="Thioredoxin-like_sf"/>
</dbReference>
<evidence type="ECO:0000256" key="4">
    <source>
        <dbReference type="ARBA" id="ARBA00023284"/>
    </source>
</evidence>
<keyword evidence="3" id="KW-1015">Disulfide bond</keyword>
<dbReference type="EMBL" id="QFOT01000072">
    <property type="protein sequence ID" value="PZP55377.1"/>
    <property type="molecule type" value="Genomic_DNA"/>
</dbReference>
<proteinExistence type="predicted"/>
<evidence type="ECO:0000313" key="8">
    <source>
        <dbReference type="Proteomes" id="UP000249739"/>
    </source>
</evidence>
<feature type="transmembrane region" description="Helical" evidence="5">
    <location>
        <begin position="12"/>
        <end position="29"/>
    </location>
</feature>
<evidence type="ECO:0000256" key="1">
    <source>
        <dbReference type="ARBA" id="ARBA00022729"/>
    </source>
</evidence>
<dbReference type="GO" id="GO:0016491">
    <property type="term" value="F:oxidoreductase activity"/>
    <property type="evidence" value="ECO:0007669"/>
    <property type="project" value="UniProtKB-KW"/>
</dbReference>
<evidence type="ECO:0000256" key="3">
    <source>
        <dbReference type="ARBA" id="ARBA00023157"/>
    </source>
</evidence>
<accession>A0A2W5FNK0</accession>
<dbReference type="PROSITE" id="PS51352">
    <property type="entry name" value="THIOREDOXIN_2"/>
    <property type="match status" value="1"/>
</dbReference>
<dbReference type="InterPro" id="IPR001853">
    <property type="entry name" value="DSBA-like_thioredoxin_dom"/>
</dbReference>
<comment type="caution">
    <text evidence="7">The sequence shown here is derived from an EMBL/GenBank/DDBJ whole genome shotgun (WGS) entry which is preliminary data.</text>
</comment>
<keyword evidence="5" id="KW-0812">Transmembrane</keyword>